<keyword evidence="3" id="KW-1185">Reference proteome</keyword>
<dbReference type="InterPro" id="IPR001763">
    <property type="entry name" value="Rhodanese-like_dom"/>
</dbReference>
<accession>A0ABP5LUN8</accession>
<name>A0ABP5LUN8_9ACTN</name>
<evidence type="ECO:0000313" key="2">
    <source>
        <dbReference type="EMBL" id="GAA2154099.1"/>
    </source>
</evidence>
<organism evidence="2 3">
    <name type="scientific">Nocardioides koreensis</name>
    <dbReference type="NCBI Taxonomy" id="433651"/>
    <lineage>
        <taxon>Bacteria</taxon>
        <taxon>Bacillati</taxon>
        <taxon>Actinomycetota</taxon>
        <taxon>Actinomycetes</taxon>
        <taxon>Propionibacteriales</taxon>
        <taxon>Nocardioidaceae</taxon>
        <taxon>Nocardioides</taxon>
    </lineage>
</organism>
<dbReference type="EMBL" id="BAAAQR010000015">
    <property type="protein sequence ID" value="GAA2154099.1"/>
    <property type="molecule type" value="Genomic_DNA"/>
</dbReference>
<dbReference type="Pfam" id="PF00581">
    <property type="entry name" value="Rhodanese"/>
    <property type="match status" value="1"/>
</dbReference>
<comment type="caution">
    <text evidence="2">The sequence shown here is derived from an EMBL/GenBank/DDBJ whole genome shotgun (WGS) entry which is preliminary data.</text>
</comment>
<sequence length="126" mass="13652">MAGRPAIDELLALARAGLDRVEPQQLADEVAAGAVVVDIRPVEQRSRDGELPGAVVVDRNVLEWRLDPTSPHRLPIAVDHAVRYIIVCNEGYSSSLAAATLRRLGLSRATDLIGGYRALTSRERST</sequence>
<evidence type="ECO:0000259" key="1">
    <source>
        <dbReference type="PROSITE" id="PS50206"/>
    </source>
</evidence>
<dbReference type="InterPro" id="IPR036873">
    <property type="entry name" value="Rhodanese-like_dom_sf"/>
</dbReference>
<evidence type="ECO:0000313" key="3">
    <source>
        <dbReference type="Proteomes" id="UP001501771"/>
    </source>
</evidence>
<dbReference type="Proteomes" id="UP001501771">
    <property type="component" value="Unassembled WGS sequence"/>
</dbReference>
<gene>
    <name evidence="2" type="ORF">GCM10009844_39430</name>
</gene>
<dbReference type="RefSeq" id="WP_344156533.1">
    <property type="nucleotide sequence ID" value="NZ_BAAAQR010000015.1"/>
</dbReference>
<reference evidence="3" key="1">
    <citation type="journal article" date="2019" name="Int. J. Syst. Evol. Microbiol.">
        <title>The Global Catalogue of Microorganisms (GCM) 10K type strain sequencing project: providing services to taxonomists for standard genome sequencing and annotation.</title>
        <authorList>
            <consortium name="The Broad Institute Genomics Platform"/>
            <consortium name="The Broad Institute Genome Sequencing Center for Infectious Disease"/>
            <person name="Wu L."/>
            <person name="Ma J."/>
        </authorList>
    </citation>
    <scope>NUCLEOTIDE SEQUENCE [LARGE SCALE GENOMIC DNA]</scope>
    <source>
        <strain evidence="3">JCM 16022</strain>
    </source>
</reference>
<protein>
    <submittedName>
        <fullName evidence="2">Rhodanese-like domain-containing protein</fullName>
    </submittedName>
</protein>
<dbReference type="PROSITE" id="PS50206">
    <property type="entry name" value="RHODANESE_3"/>
    <property type="match status" value="1"/>
</dbReference>
<dbReference type="SMART" id="SM00450">
    <property type="entry name" value="RHOD"/>
    <property type="match status" value="1"/>
</dbReference>
<feature type="domain" description="Rhodanese" evidence="1">
    <location>
        <begin position="30"/>
        <end position="124"/>
    </location>
</feature>
<dbReference type="Gene3D" id="3.40.250.10">
    <property type="entry name" value="Rhodanese-like domain"/>
    <property type="match status" value="1"/>
</dbReference>
<dbReference type="SUPFAM" id="SSF52821">
    <property type="entry name" value="Rhodanese/Cell cycle control phosphatase"/>
    <property type="match status" value="1"/>
</dbReference>
<proteinExistence type="predicted"/>